<organism evidence="2 3">
    <name type="scientific">Tanacetum coccineum</name>
    <dbReference type="NCBI Taxonomy" id="301880"/>
    <lineage>
        <taxon>Eukaryota</taxon>
        <taxon>Viridiplantae</taxon>
        <taxon>Streptophyta</taxon>
        <taxon>Embryophyta</taxon>
        <taxon>Tracheophyta</taxon>
        <taxon>Spermatophyta</taxon>
        <taxon>Magnoliopsida</taxon>
        <taxon>eudicotyledons</taxon>
        <taxon>Gunneridae</taxon>
        <taxon>Pentapetalae</taxon>
        <taxon>asterids</taxon>
        <taxon>campanulids</taxon>
        <taxon>Asterales</taxon>
        <taxon>Asteraceae</taxon>
        <taxon>Asteroideae</taxon>
        <taxon>Anthemideae</taxon>
        <taxon>Anthemidinae</taxon>
        <taxon>Tanacetum</taxon>
    </lineage>
</organism>
<dbReference type="Proteomes" id="UP001151760">
    <property type="component" value="Unassembled WGS sequence"/>
</dbReference>
<dbReference type="EMBL" id="BQNB010020469">
    <property type="protein sequence ID" value="GJT96309.1"/>
    <property type="molecule type" value="Genomic_DNA"/>
</dbReference>
<gene>
    <name evidence="2" type="ORF">Tco_1091827</name>
</gene>
<accession>A0ABQ5I847</accession>
<proteinExistence type="predicted"/>
<feature type="domain" description="Retroviral polymerase SH3-like" evidence="1">
    <location>
        <begin position="25"/>
        <end position="60"/>
    </location>
</feature>
<evidence type="ECO:0000313" key="3">
    <source>
        <dbReference type="Proteomes" id="UP001151760"/>
    </source>
</evidence>
<dbReference type="InterPro" id="IPR057670">
    <property type="entry name" value="SH3_retrovirus"/>
</dbReference>
<reference evidence="2" key="2">
    <citation type="submission" date="2022-01" db="EMBL/GenBank/DDBJ databases">
        <authorList>
            <person name="Yamashiro T."/>
            <person name="Shiraishi A."/>
            <person name="Satake H."/>
            <person name="Nakayama K."/>
        </authorList>
    </citation>
    <scope>NUCLEOTIDE SEQUENCE</scope>
</reference>
<keyword evidence="3" id="KW-1185">Reference proteome</keyword>
<name>A0ABQ5I847_9ASTR</name>
<dbReference type="Pfam" id="PF25597">
    <property type="entry name" value="SH3_retrovirus"/>
    <property type="match status" value="1"/>
</dbReference>
<comment type="caution">
    <text evidence="2">The sequence shown here is derived from an EMBL/GenBank/DDBJ whole genome shotgun (WGS) entry which is preliminary data.</text>
</comment>
<reference evidence="2" key="1">
    <citation type="journal article" date="2022" name="Int. J. Mol. Sci.">
        <title>Draft Genome of Tanacetum Coccineum: Genomic Comparison of Closely Related Tanacetum-Family Plants.</title>
        <authorList>
            <person name="Yamashiro T."/>
            <person name="Shiraishi A."/>
            <person name="Nakayama K."/>
            <person name="Satake H."/>
        </authorList>
    </citation>
    <scope>NUCLEOTIDE SEQUENCE</scope>
</reference>
<protein>
    <recommendedName>
        <fullName evidence="1">Retroviral polymerase SH3-like domain-containing protein</fullName>
    </recommendedName>
</protein>
<evidence type="ECO:0000313" key="2">
    <source>
        <dbReference type="EMBL" id="GJT96309.1"/>
    </source>
</evidence>
<evidence type="ECO:0000259" key="1">
    <source>
        <dbReference type="Pfam" id="PF25597"/>
    </source>
</evidence>
<sequence length="126" mass="14413">MCTRCTIPKKLQSWIQNPENACSWGYADGVKGYRLWDPTTHKVVVSRDVVFIEDKIQENEEVAPQHKVNETNKSQAPATHTLNHERKHLGWHSDYVMESNIAYCLLTEEGEPSTLQEALNNLDASF</sequence>